<gene>
    <name evidence="5" type="ORF">EV645_1619</name>
</gene>
<sequence length="392" mass="42604">MRSMSDRVVIGMDPHKRSATIEIMSAEETIQGAGRFGTDRDGYAAMLGYGRQWPDRVWAIEGCAGIGKHIANRLLADGEQVVDVPPKLSARARVFATGQGRKTDATDAHSVALVGTRMTGLRPVVNDEQLAVLRILVDRRRSLGEDHTRMISQLHQLLLELIPGGAKKDLSARQAKALLTKVRPRDAAGKARRRVAAELISDLERIYARKKAANKELTELVAATGTGLPDLPGIGPSGAARLLVEVGDITRFPTKAHFASWNGTAPIDASSGDQVRHRLSRAGNRQINRVLRIMARVQIRNPSQGRDYYERKKADGKAPMEAMRCVKRRLSDIVYHQMLNDALRQTRTGPGGHRGTSTDSSVTSSHPHAGSSDKSLPGPAEQQPTTPLPAAS</sequence>
<dbReference type="Proteomes" id="UP000292027">
    <property type="component" value="Unassembled WGS sequence"/>
</dbReference>
<evidence type="ECO:0000259" key="4">
    <source>
        <dbReference type="Pfam" id="PF02371"/>
    </source>
</evidence>
<dbReference type="GO" id="GO:0004803">
    <property type="term" value="F:transposase activity"/>
    <property type="evidence" value="ECO:0007669"/>
    <property type="project" value="InterPro"/>
</dbReference>
<dbReference type="EMBL" id="SHKR01000011">
    <property type="protein sequence ID" value="RZU19408.1"/>
    <property type="molecule type" value="Genomic_DNA"/>
</dbReference>
<feature type="region of interest" description="Disordered" evidence="2">
    <location>
        <begin position="344"/>
        <end position="392"/>
    </location>
</feature>
<proteinExistence type="predicted"/>
<dbReference type="Pfam" id="PF02371">
    <property type="entry name" value="Transposase_20"/>
    <property type="match status" value="1"/>
</dbReference>
<feature type="domain" description="Transposase IS116/IS110/IS902 C-terminal" evidence="4">
    <location>
        <begin position="230"/>
        <end position="310"/>
    </location>
</feature>
<keyword evidence="1" id="KW-0175">Coiled coil</keyword>
<dbReference type="InterPro" id="IPR047650">
    <property type="entry name" value="Transpos_IS110"/>
</dbReference>
<dbReference type="InterPro" id="IPR002525">
    <property type="entry name" value="Transp_IS110-like_N"/>
</dbReference>
<protein>
    <submittedName>
        <fullName evidence="5">Transposase</fullName>
    </submittedName>
</protein>
<organism evidence="5 6">
    <name type="scientific">Kribbella rubisoli</name>
    <dbReference type="NCBI Taxonomy" id="3075929"/>
    <lineage>
        <taxon>Bacteria</taxon>
        <taxon>Bacillati</taxon>
        <taxon>Actinomycetota</taxon>
        <taxon>Actinomycetes</taxon>
        <taxon>Propionibacteriales</taxon>
        <taxon>Kribbellaceae</taxon>
        <taxon>Kribbella</taxon>
    </lineage>
</organism>
<name>A0A4Q7X8Q9_9ACTN</name>
<dbReference type="InterPro" id="IPR003346">
    <property type="entry name" value="Transposase_20"/>
</dbReference>
<evidence type="ECO:0000313" key="6">
    <source>
        <dbReference type="Proteomes" id="UP000292027"/>
    </source>
</evidence>
<dbReference type="PANTHER" id="PTHR33055">
    <property type="entry name" value="TRANSPOSASE FOR INSERTION SEQUENCE ELEMENT IS1111A"/>
    <property type="match status" value="1"/>
</dbReference>
<keyword evidence="6" id="KW-1185">Reference proteome</keyword>
<dbReference type="Pfam" id="PF01548">
    <property type="entry name" value="DEDD_Tnp_IS110"/>
    <property type="match status" value="1"/>
</dbReference>
<evidence type="ECO:0000256" key="1">
    <source>
        <dbReference type="SAM" id="Coils"/>
    </source>
</evidence>
<feature type="domain" description="Transposase IS110-like N-terminal" evidence="3">
    <location>
        <begin position="10"/>
        <end position="163"/>
    </location>
</feature>
<feature type="coiled-coil region" evidence="1">
    <location>
        <begin position="196"/>
        <end position="223"/>
    </location>
</feature>
<evidence type="ECO:0000259" key="3">
    <source>
        <dbReference type="Pfam" id="PF01548"/>
    </source>
</evidence>
<dbReference type="AlphaFoldDB" id="A0A4Q7X8Q9"/>
<dbReference type="PANTHER" id="PTHR33055:SF16">
    <property type="entry name" value="TRANSPOSASE FOR INSERTION SEQUENCE ELEMENT IS1547"/>
    <property type="match status" value="1"/>
</dbReference>
<accession>A0A4Q7X8Q9</accession>
<dbReference type="NCBIfam" id="NF033542">
    <property type="entry name" value="transpos_IS110"/>
    <property type="match status" value="1"/>
</dbReference>
<evidence type="ECO:0000313" key="5">
    <source>
        <dbReference type="EMBL" id="RZU19408.1"/>
    </source>
</evidence>
<comment type="caution">
    <text evidence="5">The sequence shown here is derived from an EMBL/GenBank/DDBJ whole genome shotgun (WGS) entry which is preliminary data.</text>
</comment>
<evidence type="ECO:0000256" key="2">
    <source>
        <dbReference type="SAM" id="MobiDB-lite"/>
    </source>
</evidence>
<dbReference type="GO" id="GO:0006313">
    <property type="term" value="P:DNA transposition"/>
    <property type="evidence" value="ECO:0007669"/>
    <property type="project" value="InterPro"/>
</dbReference>
<reference evidence="5 6" key="1">
    <citation type="journal article" date="2015" name="Stand. Genomic Sci.">
        <title>Genomic Encyclopedia of Bacterial and Archaeal Type Strains, Phase III: the genomes of soil and plant-associated and newly described type strains.</title>
        <authorList>
            <person name="Whitman W.B."/>
            <person name="Woyke T."/>
            <person name="Klenk H.P."/>
            <person name="Zhou Y."/>
            <person name="Lilburn T.G."/>
            <person name="Beck B.J."/>
            <person name="De Vos P."/>
            <person name="Vandamme P."/>
            <person name="Eisen J.A."/>
            <person name="Garrity G."/>
            <person name="Hugenholtz P."/>
            <person name="Kyrpides N.C."/>
        </authorList>
    </citation>
    <scope>NUCLEOTIDE SEQUENCE [LARGE SCALE GENOMIC DNA]</scope>
    <source>
        <strain evidence="5 6">VKM Ac-2540</strain>
    </source>
</reference>
<dbReference type="GO" id="GO:0003677">
    <property type="term" value="F:DNA binding"/>
    <property type="evidence" value="ECO:0007669"/>
    <property type="project" value="InterPro"/>
</dbReference>
<feature type="compositionally biased region" description="Polar residues" evidence="2">
    <location>
        <begin position="355"/>
        <end position="366"/>
    </location>
</feature>